<dbReference type="EMBL" id="FNYR01000008">
    <property type="protein sequence ID" value="SEI80655.1"/>
    <property type="molecule type" value="Genomic_DNA"/>
</dbReference>
<dbReference type="GeneID" id="35002925"/>
<dbReference type="AlphaFoldDB" id="A0A1H6TWR4"/>
<keyword evidence="1" id="KW-1133">Transmembrane helix</keyword>
<feature type="transmembrane region" description="Helical" evidence="1">
    <location>
        <begin position="19"/>
        <end position="38"/>
    </location>
</feature>
<dbReference type="STRING" id="1073996.SAMN05444271_108111"/>
<dbReference type="RefSeq" id="WP_089671954.1">
    <property type="nucleotide sequence ID" value="NZ_CP024845.1"/>
</dbReference>
<keyword evidence="1" id="KW-0812">Transmembrane</keyword>
<dbReference type="KEGG" id="hae:halTADL_2150"/>
<sequence length="85" mass="9514">MGEILSYGRLKNAPQGCRVVLLGFILISVLWTLISILLSAVAWALVMAVRLLVIAAVLYGVYWAYTTFVSDSNNSAYEREKVFER</sequence>
<evidence type="ECO:0000256" key="1">
    <source>
        <dbReference type="SAM" id="Phobius"/>
    </source>
</evidence>
<keyword evidence="1" id="KW-0472">Membrane</keyword>
<reference evidence="2 3" key="1">
    <citation type="submission" date="2016-10" db="EMBL/GenBank/DDBJ databases">
        <authorList>
            <person name="de Groot N.N."/>
        </authorList>
    </citation>
    <scope>NUCLEOTIDE SEQUENCE [LARGE SCALE GENOMIC DNA]</scope>
    <source>
        <strain evidence="2 3">DSM 22187</strain>
    </source>
</reference>
<dbReference type="Proteomes" id="UP000198888">
    <property type="component" value="Unassembled WGS sequence"/>
</dbReference>
<organism evidence="2 3">
    <name type="scientific">Halohasta litchfieldiae</name>
    <dbReference type="NCBI Taxonomy" id="1073996"/>
    <lineage>
        <taxon>Archaea</taxon>
        <taxon>Methanobacteriati</taxon>
        <taxon>Methanobacteriota</taxon>
        <taxon>Stenosarchaea group</taxon>
        <taxon>Halobacteria</taxon>
        <taxon>Halobacteriales</taxon>
        <taxon>Haloferacaceae</taxon>
        <taxon>Halohasta</taxon>
    </lineage>
</organism>
<keyword evidence="3" id="KW-1185">Reference proteome</keyword>
<proteinExistence type="predicted"/>
<feature type="transmembrane region" description="Helical" evidence="1">
    <location>
        <begin position="44"/>
        <end position="65"/>
    </location>
</feature>
<name>A0A1H6TWR4_9EURY</name>
<accession>A0A1H6TWR4</accession>
<evidence type="ECO:0000313" key="3">
    <source>
        <dbReference type="Proteomes" id="UP000198888"/>
    </source>
</evidence>
<evidence type="ECO:0000313" key="2">
    <source>
        <dbReference type="EMBL" id="SEI80655.1"/>
    </source>
</evidence>
<protein>
    <submittedName>
        <fullName evidence="2">Uncharacterized protein</fullName>
    </submittedName>
</protein>
<gene>
    <name evidence="2" type="ORF">SAMN05444271_108111</name>
</gene>
<accession>A0A2H4Q3F3</accession>